<dbReference type="CDD" id="cd03244">
    <property type="entry name" value="ABCC_MRP_domain2"/>
    <property type="match status" value="1"/>
</dbReference>
<dbReference type="InterPro" id="IPR044726">
    <property type="entry name" value="ABCC_6TM_D2"/>
</dbReference>
<accession>A0A6G0WG92</accession>
<keyword evidence="8 10" id="KW-1133">Transmembrane helix</keyword>
<dbReference type="SUPFAM" id="SSF90123">
    <property type="entry name" value="ABC transporter transmembrane region"/>
    <property type="match status" value="2"/>
</dbReference>
<evidence type="ECO:0000313" key="14">
    <source>
        <dbReference type="Proteomes" id="UP000481153"/>
    </source>
</evidence>
<keyword evidence="3" id="KW-0813">Transport</keyword>
<keyword evidence="6" id="KW-0547">Nucleotide-binding</keyword>
<dbReference type="PROSITE" id="PS50929">
    <property type="entry name" value="ABC_TM1F"/>
    <property type="match status" value="2"/>
</dbReference>
<dbReference type="SUPFAM" id="SSF52540">
    <property type="entry name" value="P-loop containing nucleoside triphosphate hydrolases"/>
    <property type="match status" value="2"/>
</dbReference>
<feature type="domain" description="ABC transmembrane type-1" evidence="12">
    <location>
        <begin position="92"/>
        <end position="373"/>
    </location>
</feature>
<dbReference type="PROSITE" id="PS00211">
    <property type="entry name" value="ABC_TRANSPORTER_1"/>
    <property type="match status" value="1"/>
</dbReference>
<reference evidence="13 14" key="1">
    <citation type="submission" date="2019-07" db="EMBL/GenBank/DDBJ databases">
        <title>Genomics analysis of Aphanomyces spp. identifies a new class of oomycete effector associated with host adaptation.</title>
        <authorList>
            <person name="Gaulin E."/>
        </authorList>
    </citation>
    <scope>NUCLEOTIDE SEQUENCE [LARGE SCALE GENOMIC DNA]</scope>
    <source>
        <strain evidence="13 14">ATCC 201684</strain>
    </source>
</reference>
<organism evidence="13 14">
    <name type="scientific">Aphanomyces euteiches</name>
    <dbReference type="NCBI Taxonomy" id="100861"/>
    <lineage>
        <taxon>Eukaryota</taxon>
        <taxon>Sar</taxon>
        <taxon>Stramenopiles</taxon>
        <taxon>Oomycota</taxon>
        <taxon>Saprolegniomycetes</taxon>
        <taxon>Saprolegniales</taxon>
        <taxon>Verrucalvaceae</taxon>
        <taxon>Aphanomyces</taxon>
    </lineage>
</organism>
<comment type="subcellular location">
    <subcellularLocation>
        <location evidence="1">Vacuole membrane</location>
        <topology evidence="1">Multi-pass membrane protein</topology>
    </subcellularLocation>
</comment>
<dbReference type="CDD" id="cd18579">
    <property type="entry name" value="ABC_6TM_ABCC_D1"/>
    <property type="match status" value="1"/>
</dbReference>
<dbReference type="SMART" id="SM00382">
    <property type="entry name" value="AAA"/>
    <property type="match status" value="2"/>
</dbReference>
<evidence type="ECO:0000259" key="11">
    <source>
        <dbReference type="PROSITE" id="PS50893"/>
    </source>
</evidence>
<name>A0A6G0WG92_9STRA</name>
<dbReference type="FunFam" id="1.20.1560.10:FF:000006">
    <property type="entry name" value="ATP-binding cassette, sub-family C (CFTR/MRP), member 9"/>
    <property type="match status" value="1"/>
</dbReference>
<dbReference type="Proteomes" id="UP000481153">
    <property type="component" value="Unassembled WGS sequence"/>
</dbReference>
<evidence type="ECO:0000256" key="10">
    <source>
        <dbReference type="SAM" id="Phobius"/>
    </source>
</evidence>
<dbReference type="PANTHER" id="PTHR24223">
    <property type="entry name" value="ATP-BINDING CASSETTE SUB-FAMILY C"/>
    <property type="match status" value="1"/>
</dbReference>
<proteinExistence type="inferred from homology"/>
<dbReference type="PROSITE" id="PS50893">
    <property type="entry name" value="ABC_TRANSPORTER_2"/>
    <property type="match status" value="2"/>
</dbReference>
<dbReference type="Gene3D" id="3.40.50.300">
    <property type="entry name" value="P-loop containing nucleotide triphosphate hydrolases"/>
    <property type="match status" value="2"/>
</dbReference>
<dbReference type="EMBL" id="VJMJ01000232">
    <property type="protein sequence ID" value="KAF0725807.1"/>
    <property type="molecule type" value="Genomic_DNA"/>
</dbReference>
<evidence type="ECO:0000256" key="3">
    <source>
        <dbReference type="ARBA" id="ARBA00022448"/>
    </source>
</evidence>
<dbReference type="FunFam" id="3.40.50.300:FF:000610">
    <property type="entry name" value="Multidrug resistance-associated ABC transporter"/>
    <property type="match status" value="1"/>
</dbReference>
<feature type="transmembrane region" description="Helical" evidence="10">
    <location>
        <begin position="946"/>
        <end position="966"/>
    </location>
</feature>
<dbReference type="GO" id="GO:0005524">
    <property type="term" value="F:ATP binding"/>
    <property type="evidence" value="ECO:0007669"/>
    <property type="project" value="UniProtKB-KW"/>
</dbReference>
<dbReference type="GO" id="GO:0005774">
    <property type="term" value="C:vacuolar membrane"/>
    <property type="evidence" value="ECO:0007669"/>
    <property type="project" value="UniProtKB-SubCell"/>
</dbReference>
<feature type="domain" description="ABC transporter" evidence="11">
    <location>
        <begin position="1039"/>
        <end position="1273"/>
    </location>
</feature>
<evidence type="ECO:0000259" key="12">
    <source>
        <dbReference type="PROSITE" id="PS50929"/>
    </source>
</evidence>
<feature type="transmembrane region" description="Helical" evidence="10">
    <location>
        <begin position="230"/>
        <end position="249"/>
    </location>
</feature>
<dbReference type="Gene3D" id="1.20.1560.10">
    <property type="entry name" value="ABC transporter type 1, transmembrane domain"/>
    <property type="match status" value="2"/>
</dbReference>
<dbReference type="InterPro" id="IPR027417">
    <property type="entry name" value="P-loop_NTPase"/>
</dbReference>
<evidence type="ECO:0000256" key="1">
    <source>
        <dbReference type="ARBA" id="ARBA00004128"/>
    </source>
</evidence>
<dbReference type="GO" id="GO:0140359">
    <property type="term" value="F:ABC-type transporter activity"/>
    <property type="evidence" value="ECO:0007669"/>
    <property type="project" value="InterPro"/>
</dbReference>
<feature type="domain" description="ABC transporter" evidence="11">
    <location>
        <begin position="406"/>
        <end position="629"/>
    </location>
</feature>
<gene>
    <name evidence="13" type="ORF">Ae201684_015772</name>
</gene>
<feature type="transmembrane region" description="Helical" evidence="10">
    <location>
        <begin position="91"/>
        <end position="116"/>
    </location>
</feature>
<evidence type="ECO:0008006" key="15">
    <source>
        <dbReference type="Google" id="ProtNLM"/>
    </source>
</evidence>
<dbReference type="FunFam" id="1.20.1560.10:FF:000063">
    <property type="entry name" value="Multidrug resistance protein ABC transporter"/>
    <property type="match status" value="1"/>
</dbReference>
<evidence type="ECO:0000256" key="9">
    <source>
        <dbReference type="ARBA" id="ARBA00023136"/>
    </source>
</evidence>
<protein>
    <recommendedName>
        <fullName evidence="15">Multidrug resistance-associated protein 1</fullName>
    </recommendedName>
</protein>
<evidence type="ECO:0000256" key="5">
    <source>
        <dbReference type="ARBA" id="ARBA00022737"/>
    </source>
</evidence>
<dbReference type="CDD" id="cd18580">
    <property type="entry name" value="ABC_6TM_ABCC_D2"/>
    <property type="match status" value="1"/>
</dbReference>
<dbReference type="InterPro" id="IPR036640">
    <property type="entry name" value="ABC1_TM_sf"/>
</dbReference>
<evidence type="ECO:0000256" key="8">
    <source>
        <dbReference type="ARBA" id="ARBA00022989"/>
    </source>
</evidence>
<dbReference type="CDD" id="cd03250">
    <property type="entry name" value="ABCC_MRP_domain1"/>
    <property type="match status" value="1"/>
</dbReference>
<keyword evidence="7" id="KW-0067">ATP-binding</keyword>
<dbReference type="VEuPathDB" id="FungiDB:AeMF1_008658"/>
<dbReference type="InterPro" id="IPR017871">
    <property type="entry name" value="ABC_transporter-like_CS"/>
</dbReference>
<evidence type="ECO:0000313" key="13">
    <source>
        <dbReference type="EMBL" id="KAF0725807.1"/>
    </source>
</evidence>
<dbReference type="GO" id="GO:0016887">
    <property type="term" value="F:ATP hydrolysis activity"/>
    <property type="evidence" value="ECO:0007669"/>
    <property type="project" value="InterPro"/>
</dbReference>
<dbReference type="InterPro" id="IPR044746">
    <property type="entry name" value="ABCC_6TM_D1"/>
</dbReference>
<evidence type="ECO:0000256" key="4">
    <source>
        <dbReference type="ARBA" id="ARBA00022692"/>
    </source>
</evidence>
<dbReference type="Pfam" id="PF00005">
    <property type="entry name" value="ABC_tran"/>
    <property type="match status" value="2"/>
</dbReference>
<keyword evidence="5" id="KW-0677">Repeat</keyword>
<feature type="transmembrane region" description="Helical" evidence="10">
    <location>
        <begin position="761"/>
        <end position="781"/>
    </location>
</feature>
<keyword evidence="4 10" id="KW-0812">Transmembrane</keyword>
<dbReference type="FunFam" id="3.40.50.300:FF:000997">
    <property type="entry name" value="Multidrug resistance-associated protein 1"/>
    <property type="match status" value="1"/>
</dbReference>
<feature type="transmembrane region" description="Helical" evidence="10">
    <location>
        <begin position="973"/>
        <end position="998"/>
    </location>
</feature>
<sequence>MLKSKYQAIAVEKARKYAKHPLDTAGIYSRLFFTWVTDLMALGNERQLDSSDLWPLQAEMSSDAVTREFEPKYNELKSVIKTALSIFKYRVLFIGVLRFAAMLASLYGPIVLHQVVSSVESNTADFQTLSISSLILFVVNVGQAVVQTQSDLHTEIMYLKFKSALQNLLYKKILVLNAKSRKVKSAGEVANLFTSDISQLLSVSYVANEIWIVPVKIIALLYMLWQILGWAMLTGFGVIFVVVLLNRFLASAMKAIWKQLMEKKDVRMKVVNEVFGSIQIIKFNTWEERYYEKIRTLRDDELNSLWMRALIQASTTSMNYIAPVALTTVSFASYVLLFGQTLTATKLFTALSIFGLIKQPMTKLPQVITTWMQALVSYKRLTEFLALEERDPNAVTSVVSSNDIGVEITNGSFGWDIQNPFFQNLNLTIKRGEFVVLHGSVGEGKSSLCNVILGELEKYEGSVGVNGRIAYFSQHPWIQNMTIRENILFGLPYDRVKYNKVIEACALEKDLTHFAAGDRTEIGTKGVNVSGGQKARISLARACYSDADIYILDSPLSAVDAIVQNEIFTKCLLGLLRHKTILLVTHNPEIISSPYVDKVIEVKNGKQVETARESKKDECPVLISPLKARPMYIDESEPHTSVQPNAVENCLVSPYLKSPFIDMGEFMFTPEDESEEITFSEVDTSGKLVVAEERKEGRASSEVFFAYFNAMGGWPVVTALLISQCIFQSLQIFSDLWLSAWTSSSSLVAPEEFHSRAQYNILVYASLALSSSIMVAFRSITVSWAGLRASKQLFVNLCRALLGAPMRFFDTNPLGRILNRFSGDINKVDTSIPGCINSCLASIFFLLFTWGTTIIVVRWIGPVLLPLMWIYFKVGTFFVQPARELERLTRTARSPMVMHISESIDGAVVLRAFGPKQIRRFERIHHTNVDLDNETNFSWDLSEHWFRVRIGMISAGLILVTSFSLITMRQYLTAGLIGLVFSYSLQFTSTLESLVWAWSMFETAMIAPERVAEYTNVEQEATRIIPASVSSSWPQDGSIQFHNVSFRYKPTDPLVLKNITFQVRSGEKVGIVGRTGAGKSSLTMALFRINEIVSGTMKISGINTSNIGIKTLRESMVIIPQNPILFKGTLRHYLDPFDQYTDAELWDVLNKVRLTTRISSEPDKLLSIVQENGDNYSVGERQMLCMARALLRQCRIVIMDEATAAIDHETDQNLQRVIREEFASSTVLTIAHRLDTVLDNDRILVFDQGTIVQNDTPANLIQVGSGIFYNLCQEGGYLEKIVNG</sequence>
<dbReference type="InterPro" id="IPR011527">
    <property type="entry name" value="ABC1_TM_dom"/>
</dbReference>
<keyword evidence="9 10" id="KW-0472">Membrane</keyword>
<feature type="transmembrane region" description="Helical" evidence="10">
    <location>
        <begin position="128"/>
        <end position="146"/>
    </location>
</feature>
<feature type="transmembrane region" description="Helical" evidence="10">
    <location>
        <begin position="205"/>
        <end position="224"/>
    </location>
</feature>
<dbReference type="InterPro" id="IPR050173">
    <property type="entry name" value="ABC_transporter_C-like"/>
</dbReference>
<feature type="domain" description="ABC transmembrane type-1" evidence="12">
    <location>
        <begin position="719"/>
        <end position="1003"/>
    </location>
</feature>
<dbReference type="InterPro" id="IPR003593">
    <property type="entry name" value="AAA+_ATPase"/>
</dbReference>
<evidence type="ECO:0000256" key="7">
    <source>
        <dbReference type="ARBA" id="ARBA00022840"/>
    </source>
</evidence>
<comment type="caution">
    <text evidence="13">The sequence shown here is derived from an EMBL/GenBank/DDBJ whole genome shotgun (WGS) entry which is preliminary data.</text>
</comment>
<comment type="similarity">
    <text evidence="2">Belongs to the ABC transporter superfamily. ABCC family. Conjugate transporter (TC 3.A.1.208) subfamily.</text>
</comment>
<evidence type="ECO:0000256" key="2">
    <source>
        <dbReference type="ARBA" id="ARBA00009726"/>
    </source>
</evidence>
<dbReference type="VEuPathDB" id="FungiDB:AeMF1_007341"/>
<keyword evidence="14" id="KW-1185">Reference proteome</keyword>
<dbReference type="Pfam" id="PF00664">
    <property type="entry name" value="ABC_membrane"/>
    <property type="match status" value="2"/>
</dbReference>
<dbReference type="PANTHER" id="PTHR24223:SF443">
    <property type="entry name" value="MULTIDRUG-RESISTANCE LIKE PROTEIN 1, ISOFORM I"/>
    <property type="match status" value="1"/>
</dbReference>
<dbReference type="InterPro" id="IPR003439">
    <property type="entry name" value="ABC_transporter-like_ATP-bd"/>
</dbReference>
<evidence type="ECO:0000256" key="6">
    <source>
        <dbReference type="ARBA" id="ARBA00022741"/>
    </source>
</evidence>